<evidence type="ECO:0000256" key="2">
    <source>
        <dbReference type="PROSITE-ProRule" id="PRU00335"/>
    </source>
</evidence>
<dbReference type="PANTHER" id="PTHR43479:SF11">
    <property type="entry name" value="ACREF_ENVCD OPERON REPRESSOR-RELATED"/>
    <property type="match status" value="1"/>
</dbReference>
<dbReference type="Pfam" id="PF00440">
    <property type="entry name" value="TetR_N"/>
    <property type="match status" value="1"/>
</dbReference>
<evidence type="ECO:0000259" key="3">
    <source>
        <dbReference type="PROSITE" id="PS50977"/>
    </source>
</evidence>
<dbReference type="SUPFAM" id="SSF46689">
    <property type="entry name" value="Homeodomain-like"/>
    <property type="match status" value="1"/>
</dbReference>
<dbReference type="AlphaFoldDB" id="A0A559J0I1"/>
<evidence type="ECO:0000313" key="4">
    <source>
        <dbReference type="EMBL" id="TVX93341.1"/>
    </source>
</evidence>
<keyword evidence="5" id="KW-1185">Reference proteome</keyword>
<dbReference type="Proteomes" id="UP000318102">
    <property type="component" value="Unassembled WGS sequence"/>
</dbReference>
<evidence type="ECO:0000256" key="1">
    <source>
        <dbReference type="ARBA" id="ARBA00023125"/>
    </source>
</evidence>
<dbReference type="InterPro" id="IPR001647">
    <property type="entry name" value="HTH_TetR"/>
</dbReference>
<dbReference type="InterPro" id="IPR050624">
    <property type="entry name" value="HTH-type_Tx_Regulator"/>
</dbReference>
<dbReference type="RefSeq" id="WP_144989731.1">
    <property type="nucleotide sequence ID" value="NZ_VNJK01000001.1"/>
</dbReference>
<comment type="caution">
    <text evidence="4">The sequence shown here is derived from an EMBL/GenBank/DDBJ whole genome shotgun (WGS) entry which is preliminary data.</text>
</comment>
<gene>
    <name evidence="4" type="ORF">FPZ44_09905</name>
</gene>
<feature type="DNA-binding region" description="H-T-H motif" evidence="2">
    <location>
        <begin position="31"/>
        <end position="50"/>
    </location>
</feature>
<accession>A0A559J0I1</accession>
<dbReference type="PROSITE" id="PS01081">
    <property type="entry name" value="HTH_TETR_1"/>
    <property type="match status" value="1"/>
</dbReference>
<dbReference type="EMBL" id="VNJK01000001">
    <property type="protein sequence ID" value="TVX93341.1"/>
    <property type="molecule type" value="Genomic_DNA"/>
</dbReference>
<proteinExistence type="predicted"/>
<evidence type="ECO:0000313" key="5">
    <source>
        <dbReference type="Proteomes" id="UP000318102"/>
    </source>
</evidence>
<dbReference type="Gene3D" id="1.10.357.10">
    <property type="entry name" value="Tetracycline Repressor, domain 2"/>
    <property type="match status" value="1"/>
</dbReference>
<dbReference type="PROSITE" id="PS50977">
    <property type="entry name" value="HTH_TETR_2"/>
    <property type="match status" value="1"/>
</dbReference>
<sequence>MRITKKPEERRKEFMDTAMALFLKNGYEKTTVEDITQSMQVAKGSFYYYFKTKQDVFEACIYSAASGIVDKYLMILNNSDKTAAERIVEYIEFNFHLSEKGQLNDIFDMIHSPVFEAVHSRVAAESMKELLGCFTSLIESGKEDSGFQTEDAEFTAAALLGALQEVHHLLSKRVGESSDRQRSLIYSLIESVVGTKIR</sequence>
<dbReference type="PANTHER" id="PTHR43479">
    <property type="entry name" value="ACREF/ENVCD OPERON REPRESSOR-RELATED"/>
    <property type="match status" value="1"/>
</dbReference>
<dbReference type="InterPro" id="IPR023772">
    <property type="entry name" value="DNA-bd_HTH_TetR-type_CS"/>
</dbReference>
<keyword evidence="1 2" id="KW-0238">DNA-binding</keyword>
<protein>
    <submittedName>
        <fullName evidence="4">TetR/AcrR family transcriptional regulator</fullName>
    </submittedName>
</protein>
<dbReference type="OrthoDB" id="9814200at2"/>
<feature type="domain" description="HTH tetR-type" evidence="3">
    <location>
        <begin position="8"/>
        <end position="68"/>
    </location>
</feature>
<name>A0A559J0I1_9BACL</name>
<dbReference type="PRINTS" id="PR00455">
    <property type="entry name" value="HTHTETR"/>
</dbReference>
<organism evidence="4 5">
    <name type="scientific">Paenibacillus agilis</name>
    <dbReference type="NCBI Taxonomy" id="3020863"/>
    <lineage>
        <taxon>Bacteria</taxon>
        <taxon>Bacillati</taxon>
        <taxon>Bacillota</taxon>
        <taxon>Bacilli</taxon>
        <taxon>Bacillales</taxon>
        <taxon>Paenibacillaceae</taxon>
        <taxon>Paenibacillus</taxon>
    </lineage>
</organism>
<dbReference type="InterPro" id="IPR009057">
    <property type="entry name" value="Homeodomain-like_sf"/>
</dbReference>
<dbReference type="GO" id="GO:0003677">
    <property type="term" value="F:DNA binding"/>
    <property type="evidence" value="ECO:0007669"/>
    <property type="project" value="UniProtKB-UniRule"/>
</dbReference>
<reference evidence="4 5" key="1">
    <citation type="submission" date="2019-07" db="EMBL/GenBank/DDBJ databases">
        <authorList>
            <person name="Kim J."/>
        </authorList>
    </citation>
    <scope>NUCLEOTIDE SEQUENCE [LARGE SCALE GENOMIC DNA]</scope>
    <source>
        <strain evidence="4 5">N4</strain>
    </source>
</reference>